<dbReference type="RefSeq" id="WP_104847695.1">
    <property type="nucleotide sequence ID" value="NZ_PKOZ01000001.1"/>
</dbReference>
<protein>
    <submittedName>
        <fullName evidence="1">Uncharacterized protein</fullName>
    </submittedName>
</protein>
<comment type="caution">
    <text evidence="1">The sequence shown here is derived from an EMBL/GenBank/DDBJ whole genome shotgun (WGS) entry which is preliminary data.</text>
</comment>
<dbReference type="AlphaFoldDB" id="A0A2S7N3K8"/>
<keyword evidence="2" id="KW-1185">Reference proteome</keyword>
<reference evidence="1 2" key="1">
    <citation type="submission" date="2017-12" db="EMBL/GenBank/DDBJ databases">
        <title>Taxonomic description and draft genome of Pradoshia cofamensis Gen. nov., sp. nov., a thermotolerant bacillale isolated from anterior gut of earthworm Eisenia fetida.</title>
        <authorList>
            <person name="Saha T."/>
            <person name="Chakraborty R."/>
        </authorList>
    </citation>
    <scope>NUCLEOTIDE SEQUENCE [LARGE SCALE GENOMIC DNA]</scope>
    <source>
        <strain evidence="1 2">EAG3</strain>
    </source>
</reference>
<dbReference type="OrthoDB" id="2972003at2"/>
<dbReference type="Proteomes" id="UP000239663">
    <property type="component" value="Unassembled WGS sequence"/>
</dbReference>
<evidence type="ECO:0000313" key="2">
    <source>
        <dbReference type="Proteomes" id="UP000239663"/>
    </source>
</evidence>
<name>A0A2S7N3K8_9BACI</name>
<sequence>MDHIRDVYDRYKKGERFEKPFSEKKSRVRDPREVAPNNQVVQEMLKRHAAHFPKTKPLA</sequence>
<proteinExistence type="predicted"/>
<dbReference type="EMBL" id="PKOZ01000001">
    <property type="protein sequence ID" value="PQD96598.1"/>
    <property type="molecule type" value="Genomic_DNA"/>
</dbReference>
<gene>
    <name evidence="1" type="ORF">CYL18_01500</name>
</gene>
<evidence type="ECO:0000313" key="1">
    <source>
        <dbReference type="EMBL" id="PQD96598.1"/>
    </source>
</evidence>
<organism evidence="1 2">
    <name type="scientific">Pradoshia eiseniae</name>
    <dbReference type="NCBI Taxonomy" id="2064768"/>
    <lineage>
        <taxon>Bacteria</taxon>
        <taxon>Bacillati</taxon>
        <taxon>Bacillota</taxon>
        <taxon>Bacilli</taxon>
        <taxon>Bacillales</taxon>
        <taxon>Bacillaceae</taxon>
        <taxon>Pradoshia</taxon>
    </lineage>
</organism>
<accession>A0A2S7N3K8</accession>